<evidence type="ECO:0000256" key="5">
    <source>
        <dbReference type="ARBA" id="ARBA00023136"/>
    </source>
</evidence>
<comment type="caution">
    <text evidence="8">The sequence shown here is derived from an EMBL/GenBank/DDBJ whole genome shotgun (WGS) entry which is preliminary data.</text>
</comment>
<evidence type="ECO:0000313" key="9">
    <source>
        <dbReference type="Proteomes" id="UP000598196"/>
    </source>
</evidence>
<keyword evidence="3 6" id="KW-0812">Transmembrane</keyword>
<dbReference type="AlphaFoldDB" id="A0A917YM29"/>
<sequence length="185" mass="19711">MDDIWAEVMRLVSIWGLWVLLPVTIIEGPVATVIAGWLIKIGALPILPTFAAVLAGDVIGDLLYYALGHQGLRRMPERWRARLGLNERRIMALSARFDRDGMAFLIAAKLTHGAGAPVLAAAGMAGMRILPFLFANTAAGGVKAAALLTVGYILGQEAVLGWLLPAAGLIAALVLLVSRRQRPLA</sequence>
<evidence type="ECO:0000256" key="3">
    <source>
        <dbReference type="ARBA" id="ARBA00022692"/>
    </source>
</evidence>
<keyword evidence="2" id="KW-1003">Cell membrane</keyword>
<organism evidence="8 9">
    <name type="scientific">Gemmobacter aquaticus</name>
    <dbReference type="NCBI Taxonomy" id="490185"/>
    <lineage>
        <taxon>Bacteria</taxon>
        <taxon>Pseudomonadati</taxon>
        <taxon>Pseudomonadota</taxon>
        <taxon>Alphaproteobacteria</taxon>
        <taxon>Rhodobacterales</taxon>
        <taxon>Paracoccaceae</taxon>
        <taxon>Gemmobacter</taxon>
    </lineage>
</organism>
<feature type="transmembrane region" description="Helical" evidence="6">
    <location>
        <begin position="12"/>
        <end position="39"/>
    </location>
</feature>
<dbReference type="InterPro" id="IPR032816">
    <property type="entry name" value="VTT_dom"/>
</dbReference>
<dbReference type="PANTHER" id="PTHR42709">
    <property type="entry name" value="ALKALINE PHOSPHATASE LIKE PROTEIN"/>
    <property type="match status" value="1"/>
</dbReference>
<gene>
    <name evidence="8" type="ORF">GCM10010991_29810</name>
</gene>
<feature type="transmembrane region" description="Helical" evidence="6">
    <location>
        <begin position="45"/>
        <end position="67"/>
    </location>
</feature>
<dbReference type="EMBL" id="BMLP01000007">
    <property type="protein sequence ID" value="GGO36215.1"/>
    <property type="molecule type" value="Genomic_DNA"/>
</dbReference>
<dbReference type="OrthoDB" id="9780918at2"/>
<evidence type="ECO:0000256" key="2">
    <source>
        <dbReference type="ARBA" id="ARBA00022475"/>
    </source>
</evidence>
<dbReference type="InterPro" id="IPR051311">
    <property type="entry name" value="DedA_domain"/>
</dbReference>
<dbReference type="PANTHER" id="PTHR42709:SF6">
    <property type="entry name" value="UNDECAPRENYL PHOSPHATE TRANSPORTER A"/>
    <property type="match status" value="1"/>
</dbReference>
<reference evidence="8 9" key="1">
    <citation type="journal article" date="2014" name="Int. J. Syst. Evol. Microbiol.">
        <title>Complete genome sequence of Corynebacterium casei LMG S-19264T (=DSM 44701T), isolated from a smear-ripened cheese.</title>
        <authorList>
            <consortium name="US DOE Joint Genome Institute (JGI-PGF)"/>
            <person name="Walter F."/>
            <person name="Albersmeier A."/>
            <person name="Kalinowski J."/>
            <person name="Ruckert C."/>
        </authorList>
    </citation>
    <scope>NUCLEOTIDE SEQUENCE [LARGE SCALE GENOMIC DNA]</scope>
    <source>
        <strain evidence="8 9">CGMCC 1.7029</strain>
    </source>
</reference>
<keyword evidence="4 6" id="KW-1133">Transmembrane helix</keyword>
<evidence type="ECO:0000256" key="1">
    <source>
        <dbReference type="ARBA" id="ARBA00004651"/>
    </source>
</evidence>
<keyword evidence="9" id="KW-1185">Reference proteome</keyword>
<protein>
    <recommendedName>
        <fullName evidence="7">VTT domain-containing protein</fullName>
    </recommendedName>
</protein>
<evidence type="ECO:0000259" key="7">
    <source>
        <dbReference type="Pfam" id="PF09335"/>
    </source>
</evidence>
<proteinExistence type="predicted"/>
<evidence type="ECO:0000256" key="4">
    <source>
        <dbReference type="ARBA" id="ARBA00022989"/>
    </source>
</evidence>
<name>A0A917YM29_9RHOB</name>
<accession>A0A917YM29</accession>
<dbReference type="RefSeq" id="WP_158635624.1">
    <property type="nucleotide sequence ID" value="NZ_BMLP01000007.1"/>
</dbReference>
<dbReference type="Proteomes" id="UP000598196">
    <property type="component" value="Unassembled WGS sequence"/>
</dbReference>
<keyword evidence="5 6" id="KW-0472">Membrane</keyword>
<dbReference type="Pfam" id="PF09335">
    <property type="entry name" value="VTT_dom"/>
    <property type="match status" value="1"/>
</dbReference>
<comment type="subcellular location">
    <subcellularLocation>
        <location evidence="1">Cell membrane</location>
        <topology evidence="1">Multi-pass membrane protein</topology>
    </subcellularLocation>
</comment>
<evidence type="ECO:0000256" key="6">
    <source>
        <dbReference type="SAM" id="Phobius"/>
    </source>
</evidence>
<feature type="transmembrane region" description="Helical" evidence="6">
    <location>
        <begin position="159"/>
        <end position="177"/>
    </location>
</feature>
<feature type="transmembrane region" description="Helical" evidence="6">
    <location>
        <begin position="132"/>
        <end position="153"/>
    </location>
</feature>
<evidence type="ECO:0000313" key="8">
    <source>
        <dbReference type="EMBL" id="GGO36215.1"/>
    </source>
</evidence>
<dbReference type="GO" id="GO:0005886">
    <property type="term" value="C:plasma membrane"/>
    <property type="evidence" value="ECO:0007669"/>
    <property type="project" value="UniProtKB-SubCell"/>
</dbReference>
<feature type="domain" description="VTT" evidence="7">
    <location>
        <begin position="33"/>
        <end position="152"/>
    </location>
</feature>